<dbReference type="AlphaFoldDB" id="A0A0A9H0S1"/>
<dbReference type="EMBL" id="GBRH01168512">
    <property type="protein sequence ID" value="JAE29384.1"/>
    <property type="molecule type" value="Transcribed_RNA"/>
</dbReference>
<evidence type="ECO:0000313" key="1">
    <source>
        <dbReference type="EMBL" id="JAE29384.1"/>
    </source>
</evidence>
<proteinExistence type="predicted"/>
<reference evidence="1" key="2">
    <citation type="journal article" date="2015" name="Data Brief">
        <title>Shoot transcriptome of the giant reed, Arundo donax.</title>
        <authorList>
            <person name="Barrero R.A."/>
            <person name="Guerrero F.D."/>
            <person name="Moolhuijzen P."/>
            <person name="Goolsby J.A."/>
            <person name="Tidwell J."/>
            <person name="Bellgard S.E."/>
            <person name="Bellgard M.I."/>
        </authorList>
    </citation>
    <scope>NUCLEOTIDE SEQUENCE</scope>
    <source>
        <tissue evidence="1">Shoot tissue taken approximately 20 cm above the soil surface</tissue>
    </source>
</reference>
<sequence>MPRKKAQVVMYCPTFS</sequence>
<name>A0A0A9H0S1_ARUDO</name>
<protein>
    <submittedName>
        <fullName evidence="1">Uncharacterized protein</fullName>
    </submittedName>
</protein>
<accession>A0A0A9H0S1</accession>
<reference evidence="1" key="1">
    <citation type="submission" date="2014-09" db="EMBL/GenBank/DDBJ databases">
        <authorList>
            <person name="Magalhaes I.L.F."/>
            <person name="Oliveira U."/>
            <person name="Santos F.R."/>
            <person name="Vidigal T.H.D.A."/>
            <person name="Brescovit A.D."/>
            <person name="Santos A.J."/>
        </authorList>
    </citation>
    <scope>NUCLEOTIDE SEQUENCE</scope>
    <source>
        <tissue evidence="1">Shoot tissue taken approximately 20 cm above the soil surface</tissue>
    </source>
</reference>
<organism evidence="1">
    <name type="scientific">Arundo donax</name>
    <name type="common">Giant reed</name>
    <name type="synonym">Donax arundinaceus</name>
    <dbReference type="NCBI Taxonomy" id="35708"/>
    <lineage>
        <taxon>Eukaryota</taxon>
        <taxon>Viridiplantae</taxon>
        <taxon>Streptophyta</taxon>
        <taxon>Embryophyta</taxon>
        <taxon>Tracheophyta</taxon>
        <taxon>Spermatophyta</taxon>
        <taxon>Magnoliopsida</taxon>
        <taxon>Liliopsida</taxon>
        <taxon>Poales</taxon>
        <taxon>Poaceae</taxon>
        <taxon>PACMAD clade</taxon>
        <taxon>Arundinoideae</taxon>
        <taxon>Arundineae</taxon>
        <taxon>Arundo</taxon>
    </lineage>
</organism>